<feature type="region of interest" description="Disordered" evidence="1">
    <location>
        <begin position="767"/>
        <end position="796"/>
    </location>
</feature>
<evidence type="ECO:0000313" key="2">
    <source>
        <dbReference type="EMBL" id="KAJ8892671.1"/>
    </source>
</evidence>
<gene>
    <name evidence="2" type="ORF">PR048_005252</name>
</gene>
<protein>
    <submittedName>
        <fullName evidence="2">Uncharacterized protein</fullName>
    </submittedName>
</protein>
<accession>A0ABQ9I8L1</accession>
<proteinExistence type="predicted"/>
<sequence>MQITTECSVIEQEKCAEGLEEQKGSKNQQSALVKGEWKQDTYSTAVRCLRPTGGSHPSVLIHGKKRDTVEQGGKETSVVILSKIMPQLVKLTLQVHRSCSWSKLPSDHVSNVLDGREDYLDLAGPGSRQNDTPASGRGAHMVAEFPGCFVALTRFIHSTLVECANYRYWHPDTLTPLFGAAYQNRYSSLIANRRQSAIYHASCYGRRSRVFGDAHGRHHTGCYDDVSRSARRLHRALVTPQSRLWSAYNLLHNETMFPSGDPPGVDHSLLKGLEITYTQADRSARADAPTVTCTCIGKHRRGKEMESNDCEAFGCEILTRRETSSSNDCEYKWACARRVGQRCAPPASGKRPRNKVERALVKKRLGVADGRVWACHKPNEAVDISCQQGNMQADGGSVMVWSLFTWHGLDPLVNAPTKLNCICCKTLIGNHLQSFMYFSFPDNVGMFQQENVPSHQAVDIQDWFWRVTAKGWRETLASKIMKLEIPGSFGQLVRQNGLTSLQRSSVHLWSPCHIELRHFIGLEGCLHETTQEAANEKWKKGKGFLGAVLLGERGRSARPMVKAALYKHSPNECVSSGGARRRGRGEERLKESEWDDWSRRTRAAPRTARQQSTCVRRTQIGIRSKPTKILDTRQNPGANLVRFPAGSPPDVRIVPDDAVGRRNFSRFSLLPHPFIPAQLHTHLNHPHRLSRPRANVPPHFLHAFSRDFPLNSSGCVKGCLLTSDDIRTGKEDPTRYTDKAKYKNLGCICERAASLLVLGTTLSPADGTPSVKEMGGGGCRWEPSPTVSTEQRRNERVGETVILRENPPTSGNVRHDSHLQKYGSDPAGDRMSTAFQLKDHNLLPNLSPLLHHEESTLLLLLTSRANPSPDTKEATTLLIPIPSHFLSLYIRAHHAPYTEDATFALPKCLLCLYCSNKQLANHSTPPGKGGERRGEEERVANRSIPPVERLGDCCMGIPKGGRCKEAEDTTKPEFFTWCLCRSCTLHHRNPLHTLLLDITMQAYL</sequence>
<dbReference type="EMBL" id="JARBHB010000002">
    <property type="protein sequence ID" value="KAJ8892671.1"/>
    <property type="molecule type" value="Genomic_DNA"/>
</dbReference>
<evidence type="ECO:0000313" key="3">
    <source>
        <dbReference type="Proteomes" id="UP001159363"/>
    </source>
</evidence>
<dbReference type="Gene3D" id="3.30.420.10">
    <property type="entry name" value="Ribonuclease H-like superfamily/Ribonuclease H"/>
    <property type="match status" value="1"/>
</dbReference>
<reference evidence="2 3" key="1">
    <citation type="submission" date="2023-02" db="EMBL/GenBank/DDBJ databases">
        <title>LHISI_Scaffold_Assembly.</title>
        <authorList>
            <person name="Stuart O.P."/>
            <person name="Cleave R."/>
            <person name="Magrath M.J.L."/>
            <person name="Mikheyev A.S."/>
        </authorList>
    </citation>
    <scope>NUCLEOTIDE SEQUENCE [LARGE SCALE GENOMIC DNA]</scope>
    <source>
        <strain evidence="2">Daus_M_001</strain>
        <tissue evidence="2">Leg muscle</tissue>
    </source>
</reference>
<keyword evidence="3" id="KW-1185">Reference proteome</keyword>
<comment type="caution">
    <text evidence="2">The sequence shown here is derived from an EMBL/GenBank/DDBJ whole genome shotgun (WGS) entry which is preliminary data.</text>
</comment>
<name>A0ABQ9I8L1_9NEOP</name>
<dbReference type="InterPro" id="IPR036397">
    <property type="entry name" value="RNaseH_sf"/>
</dbReference>
<organism evidence="2 3">
    <name type="scientific">Dryococelus australis</name>
    <dbReference type="NCBI Taxonomy" id="614101"/>
    <lineage>
        <taxon>Eukaryota</taxon>
        <taxon>Metazoa</taxon>
        <taxon>Ecdysozoa</taxon>
        <taxon>Arthropoda</taxon>
        <taxon>Hexapoda</taxon>
        <taxon>Insecta</taxon>
        <taxon>Pterygota</taxon>
        <taxon>Neoptera</taxon>
        <taxon>Polyneoptera</taxon>
        <taxon>Phasmatodea</taxon>
        <taxon>Verophasmatodea</taxon>
        <taxon>Anareolatae</taxon>
        <taxon>Phasmatidae</taxon>
        <taxon>Eurycanthinae</taxon>
        <taxon>Dryococelus</taxon>
    </lineage>
</organism>
<dbReference type="Proteomes" id="UP001159363">
    <property type="component" value="Chromosome 2"/>
</dbReference>
<evidence type="ECO:0000256" key="1">
    <source>
        <dbReference type="SAM" id="MobiDB-lite"/>
    </source>
</evidence>